<reference evidence="3 4" key="1">
    <citation type="submission" date="2019-07" db="EMBL/GenBank/DDBJ databases">
        <title>Draft genome for Aliikangiella sp. M105.</title>
        <authorList>
            <person name="Wang G."/>
        </authorList>
    </citation>
    <scope>NUCLEOTIDE SEQUENCE [LARGE SCALE GENOMIC DNA]</scope>
    <source>
        <strain evidence="3 4">M105</strain>
    </source>
</reference>
<dbReference type="SUPFAM" id="SSF141571">
    <property type="entry name" value="Pentapeptide repeat-like"/>
    <property type="match status" value="1"/>
</dbReference>
<protein>
    <submittedName>
        <fullName evidence="3">Pentapeptide repeat-containing protein</fullName>
    </submittedName>
</protein>
<dbReference type="Pfam" id="PF00805">
    <property type="entry name" value="Pentapeptide"/>
    <property type="match status" value="1"/>
</dbReference>
<sequence length="311" mass="35322">MSTSDEIKSTDFSDDKIWQNPAREPISSIKAQLETRANTRIPMDGFSLARENLSEINLVNRTSKNGFQLINSDLYRANLENAHLFMLDLSGSSLMKANLANANLHYANLEGCNLLGVNLKGARIEHVNWGKQIPQETQAKRAKSRDNQIDLYQQAEEIYRNLRQTAEHQGLFEFAGHFFQKEMVMRRRQLPKYSFKRIISRLVDIFCGYGERPLKVIAFSLIVIVLFATLYFFSGLSFSGESLAFDPSMSFWENIKIYFTALYFSVVTFTTLGYGDLAPIGVARALAALEAFLGSFTLALFVVVFVKKMTR</sequence>
<organism evidence="3 4">
    <name type="scientific">Aliikangiella coralliicola</name>
    <dbReference type="NCBI Taxonomy" id="2592383"/>
    <lineage>
        <taxon>Bacteria</taxon>
        <taxon>Pseudomonadati</taxon>
        <taxon>Pseudomonadota</taxon>
        <taxon>Gammaproteobacteria</taxon>
        <taxon>Oceanospirillales</taxon>
        <taxon>Pleioneaceae</taxon>
        <taxon>Aliikangiella</taxon>
    </lineage>
</organism>
<keyword evidence="1" id="KW-0812">Transmembrane</keyword>
<dbReference type="OrthoDB" id="9813518at2"/>
<proteinExistence type="predicted"/>
<dbReference type="Pfam" id="PF07885">
    <property type="entry name" value="Ion_trans_2"/>
    <property type="match status" value="1"/>
</dbReference>
<dbReference type="PANTHER" id="PTHR14136:SF17">
    <property type="entry name" value="BTB_POZ DOMAIN-CONTAINING PROTEIN KCTD9"/>
    <property type="match status" value="1"/>
</dbReference>
<feature type="transmembrane region" description="Helical" evidence="1">
    <location>
        <begin position="281"/>
        <end position="306"/>
    </location>
</feature>
<dbReference type="AlphaFoldDB" id="A0A545U7R6"/>
<dbReference type="SUPFAM" id="SSF81324">
    <property type="entry name" value="Voltage-gated potassium channels"/>
    <property type="match status" value="1"/>
</dbReference>
<dbReference type="InterPro" id="IPR001646">
    <property type="entry name" value="5peptide_repeat"/>
</dbReference>
<gene>
    <name evidence="3" type="ORF">FLL46_20325</name>
</gene>
<dbReference type="EMBL" id="VIKS01000012">
    <property type="protein sequence ID" value="TQV85512.1"/>
    <property type="molecule type" value="Genomic_DNA"/>
</dbReference>
<keyword evidence="1" id="KW-1133">Transmembrane helix</keyword>
<keyword evidence="4" id="KW-1185">Reference proteome</keyword>
<accession>A0A545U7R6</accession>
<dbReference type="InterPro" id="IPR051082">
    <property type="entry name" value="Pentapeptide-BTB/POZ_domain"/>
</dbReference>
<feature type="transmembrane region" description="Helical" evidence="1">
    <location>
        <begin position="257"/>
        <end position="275"/>
    </location>
</feature>
<evidence type="ECO:0000313" key="3">
    <source>
        <dbReference type="EMBL" id="TQV85512.1"/>
    </source>
</evidence>
<evidence type="ECO:0000313" key="4">
    <source>
        <dbReference type="Proteomes" id="UP000315439"/>
    </source>
</evidence>
<evidence type="ECO:0000256" key="1">
    <source>
        <dbReference type="SAM" id="Phobius"/>
    </source>
</evidence>
<comment type="caution">
    <text evidence="3">The sequence shown here is derived from an EMBL/GenBank/DDBJ whole genome shotgun (WGS) entry which is preliminary data.</text>
</comment>
<keyword evidence="1" id="KW-0472">Membrane</keyword>
<dbReference type="Gene3D" id="1.10.287.70">
    <property type="match status" value="1"/>
</dbReference>
<evidence type="ECO:0000259" key="2">
    <source>
        <dbReference type="Pfam" id="PF07885"/>
    </source>
</evidence>
<dbReference type="Gene3D" id="2.160.20.80">
    <property type="entry name" value="E3 ubiquitin-protein ligase SopA"/>
    <property type="match status" value="1"/>
</dbReference>
<name>A0A545U7R6_9GAMM</name>
<feature type="domain" description="Potassium channel" evidence="2">
    <location>
        <begin position="221"/>
        <end position="310"/>
    </location>
</feature>
<dbReference type="InterPro" id="IPR013099">
    <property type="entry name" value="K_chnl_dom"/>
</dbReference>
<dbReference type="Proteomes" id="UP000315439">
    <property type="component" value="Unassembled WGS sequence"/>
</dbReference>
<dbReference type="RefSeq" id="WP_142933189.1">
    <property type="nucleotide sequence ID" value="NZ_ML660168.1"/>
</dbReference>
<feature type="transmembrane region" description="Helical" evidence="1">
    <location>
        <begin position="216"/>
        <end position="236"/>
    </location>
</feature>
<dbReference type="PANTHER" id="PTHR14136">
    <property type="entry name" value="BTB_POZ DOMAIN-CONTAINING PROTEIN KCTD9"/>
    <property type="match status" value="1"/>
</dbReference>